<dbReference type="PROSITE" id="PS51184">
    <property type="entry name" value="JMJC"/>
    <property type="match status" value="1"/>
</dbReference>
<name>A0AAV9G878_9PEZI</name>
<dbReference type="InterPro" id="IPR041667">
    <property type="entry name" value="Cupin_8"/>
</dbReference>
<evidence type="ECO:0000313" key="3">
    <source>
        <dbReference type="Proteomes" id="UP001321760"/>
    </source>
</evidence>
<dbReference type="Gene3D" id="2.60.120.650">
    <property type="entry name" value="Cupin"/>
    <property type="match status" value="1"/>
</dbReference>
<feature type="domain" description="JmjC" evidence="1">
    <location>
        <begin position="143"/>
        <end position="310"/>
    </location>
</feature>
<evidence type="ECO:0000313" key="2">
    <source>
        <dbReference type="EMBL" id="KAK4443602.1"/>
    </source>
</evidence>
<dbReference type="PANTHER" id="PTHR12461:SF105">
    <property type="entry name" value="HYPOXIA-INDUCIBLE FACTOR 1-ALPHA INHIBITOR"/>
    <property type="match status" value="1"/>
</dbReference>
<dbReference type="SUPFAM" id="SSF51197">
    <property type="entry name" value="Clavaminate synthase-like"/>
    <property type="match status" value="1"/>
</dbReference>
<reference evidence="2" key="2">
    <citation type="submission" date="2023-05" db="EMBL/GenBank/DDBJ databases">
        <authorList>
            <consortium name="Lawrence Berkeley National Laboratory"/>
            <person name="Steindorff A."/>
            <person name="Hensen N."/>
            <person name="Bonometti L."/>
            <person name="Westerberg I."/>
            <person name="Brannstrom I.O."/>
            <person name="Guillou S."/>
            <person name="Cros-Aarteil S."/>
            <person name="Calhoun S."/>
            <person name="Haridas S."/>
            <person name="Kuo A."/>
            <person name="Mondo S."/>
            <person name="Pangilinan J."/>
            <person name="Riley R."/>
            <person name="Labutti K."/>
            <person name="Andreopoulos B."/>
            <person name="Lipzen A."/>
            <person name="Chen C."/>
            <person name="Yanf M."/>
            <person name="Daum C."/>
            <person name="Ng V."/>
            <person name="Clum A."/>
            <person name="Ohm R."/>
            <person name="Martin F."/>
            <person name="Silar P."/>
            <person name="Natvig D."/>
            <person name="Lalanne C."/>
            <person name="Gautier V."/>
            <person name="Ament-Velasquez S.L."/>
            <person name="Kruys A."/>
            <person name="Hutchinson M.I."/>
            <person name="Powell A.J."/>
            <person name="Barry K."/>
            <person name="Miller A.N."/>
            <person name="Grigoriev I.V."/>
            <person name="Debuchy R."/>
            <person name="Gladieux P."/>
            <person name="Thoren M.H."/>
            <person name="Johannesson H."/>
        </authorList>
    </citation>
    <scope>NUCLEOTIDE SEQUENCE</scope>
    <source>
        <strain evidence="2">PSN243</strain>
    </source>
</reference>
<sequence>MWPLDVDVFRDAAFEPEAPLVMKAAKNSDLAISKYYPGRNLRKWLRTPREAAEFTPYIKRFTNSLPLHYELLLPSTKEPLLGPVYDFVKHLSASEDPSLQFLGDLVRTQISDYAEQTGERFIPFDAPLSLMLAAMQFNEGRAPVSRLKQLYIAQASLNTLPEVLKRDFPTPEIVKTAGKGDIYSSSLWLGLQPTYTPWHRDPNPNLFHQVWGTKEVRILPPRGGITLLLQTRAKFGINASNTRIRGPEMMEGLERKAMHDAVWGPGAHENLYKASLEPGDMLFIPKGWWHSLRSTGAFGSVNASVNWWFR</sequence>
<dbReference type="AlphaFoldDB" id="A0AAV9G878"/>
<gene>
    <name evidence="2" type="ORF">QBC34DRAFT_310687</name>
</gene>
<dbReference type="Pfam" id="PF13621">
    <property type="entry name" value="Cupin_8"/>
    <property type="match status" value="1"/>
</dbReference>
<dbReference type="InterPro" id="IPR003347">
    <property type="entry name" value="JmjC_dom"/>
</dbReference>
<evidence type="ECO:0000259" key="1">
    <source>
        <dbReference type="PROSITE" id="PS51184"/>
    </source>
</evidence>
<reference evidence="2" key="1">
    <citation type="journal article" date="2023" name="Mol. Phylogenet. Evol.">
        <title>Genome-scale phylogeny and comparative genomics of the fungal order Sordariales.</title>
        <authorList>
            <person name="Hensen N."/>
            <person name="Bonometti L."/>
            <person name="Westerberg I."/>
            <person name="Brannstrom I.O."/>
            <person name="Guillou S."/>
            <person name="Cros-Aarteil S."/>
            <person name="Calhoun S."/>
            <person name="Haridas S."/>
            <person name="Kuo A."/>
            <person name="Mondo S."/>
            <person name="Pangilinan J."/>
            <person name="Riley R."/>
            <person name="LaButti K."/>
            <person name="Andreopoulos B."/>
            <person name="Lipzen A."/>
            <person name="Chen C."/>
            <person name="Yan M."/>
            <person name="Daum C."/>
            <person name="Ng V."/>
            <person name="Clum A."/>
            <person name="Steindorff A."/>
            <person name="Ohm R.A."/>
            <person name="Martin F."/>
            <person name="Silar P."/>
            <person name="Natvig D.O."/>
            <person name="Lalanne C."/>
            <person name="Gautier V."/>
            <person name="Ament-Velasquez S.L."/>
            <person name="Kruys A."/>
            <person name="Hutchinson M.I."/>
            <person name="Powell A.J."/>
            <person name="Barry K."/>
            <person name="Miller A.N."/>
            <person name="Grigoriev I.V."/>
            <person name="Debuchy R."/>
            <person name="Gladieux P."/>
            <person name="Hiltunen Thoren M."/>
            <person name="Johannesson H."/>
        </authorList>
    </citation>
    <scope>NUCLEOTIDE SEQUENCE</scope>
    <source>
        <strain evidence="2">PSN243</strain>
    </source>
</reference>
<accession>A0AAV9G878</accession>
<proteinExistence type="predicted"/>
<dbReference type="EMBL" id="MU865990">
    <property type="protein sequence ID" value="KAK4443602.1"/>
    <property type="molecule type" value="Genomic_DNA"/>
</dbReference>
<dbReference type="Proteomes" id="UP001321760">
    <property type="component" value="Unassembled WGS sequence"/>
</dbReference>
<dbReference type="PANTHER" id="PTHR12461">
    <property type="entry name" value="HYPOXIA-INDUCIBLE FACTOR 1 ALPHA INHIBITOR-RELATED"/>
    <property type="match status" value="1"/>
</dbReference>
<organism evidence="2 3">
    <name type="scientific">Podospora aff. communis PSN243</name>
    <dbReference type="NCBI Taxonomy" id="3040156"/>
    <lineage>
        <taxon>Eukaryota</taxon>
        <taxon>Fungi</taxon>
        <taxon>Dikarya</taxon>
        <taxon>Ascomycota</taxon>
        <taxon>Pezizomycotina</taxon>
        <taxon>Sordariomycetes</taxon>
        <taxon>Sordariomycetidae</taxon>
        <taxon>Sordariales</taxon>
        <taxon>Podosporaceae</taxon>
        <taxon>Podospora</taxon>
    </lineage>
</organism>
<comment type="caution">
    <text evidence="2">The sequence shown here is derived from an EMBL/GenBank/DDBJ whole genome shotgun (WGS) entry which is preliminary data.</text>
</comment>
<protein>
    <recommendedName>
        <fullName evidence="1">JmjC domain-containing protein</fullName>
    </recommendedName>
</protein>
<keyword evidence="3" id="KW-1185">Reference proteome</keyword>